<gene>
    <name evidence="2" type="ORF">AAW01_02980</name>
</gene>
<evidence type="ECO:0000313" key="3">
    <source>
        <dbReference type="Proteomes" id="UP000053070"/>
    </source>
</evidence>
<organism evidence="2 3">
    <name type="scientific">Aurantiacibacter gangjinensis</name>
    <dbReference type="NCBI Taxonomy" id="502682"/>
    <lineage>
        <taxon>Bacteria</taxon>
        <taxon>Pseudomonadati</taxon>
        <taxon>Pseudomonadota</taxon>
        <taxon>Alphaproteobacteria</taxon>
        <taxon>Sphingomonadales</taxon>
        <taxon>Erythrobacteraceae</taxon>
        <taxon>Aurantiacibacter</taxon>
    </lineage>
</organism>
<dbReference type="EMBL" id="LBHC01000001">
    <property type="protein sequence ID" value="KLE32987.1"/>
    <property type="molecule type" value="Genomic_DNA"/>
</dbReference>
<reference evidence="2 3" key="1">
    <citation type="submission" date="2015-04" db="EMBL/GenBank/DDBJ databases">
        <title>The draft genome sequence of Erythrobacr gangjinensis K7-2.</title>
        <authorList>
            <person name="Zhuang L."/>
            <person name="Liu Y."/>
            <person name="Shao Z."/>
        </authorList>
    </citation>
    <scope>NUCLEOTIDE SEQUENCE [LARGE SCALE GENOMIC DNA]</scope>
    <source>
        <strain evidence="2 3">K7-2</strain>
    </source>
</reference>
<dbReference type="RefSeq" id="WP_047005837.1">
    <property type="nucleotide sequence ID" value="NZ_CP018097.1"/>
</dbReference>
<evidence type="ECO:0000256" key="1">
    <source>
        <dbReference type="SAM" id="MobiDB-lite"/>
    </source>
</evidence>
<feature type="region of interest" description="Disordered" evidence="1">
    <location>
        <begin position="19"/>
        <end position="52"/>
    </location>
</feature>
<dbReference type="AlphaFoldDB" id="A0A0G9MQH7"/>
<feature type="compositionally biased region" description="Acidic residues" evidence="1">
    <location>
        <begin position="19"/>
        <end position="28"/>
    </location>
</feature>
<accession>A0A0G9MQH7</accession>
<comment type="caution">
    <text evidence="2">The sequence shown here is derived from an EMBL/GenBank/DDBJ whole genome shotgun (WGS) entry which is preliminary data.</text>
</comment>
<keyword evidence="3" id="KW-1185">Reference proteome</keyword>
<dbReference type="PATRIC" id="fig|502682.8.peg.607"/>
<feature type="region of interest" description="Disordered" evidence="1">
    <location>
        <begin position="102"/>
        <end position="125"/>
    </location>
</feature>
<dbReference type="OrthoDB" id="7410546at2"/>
<protein>
    <submittedName>
        <fullName evidence="2">Uncharacterized protein</fullName>
    </submittedName>
</protein>
<dbReference type="KEGG" id="egn:BMF35_a2017"/>
<name>A0A0G9MQH7_9SPHN</name>
<evidence type="ECO:0000313" key="2">
    <source>
        <dbReference type="EMBL" id="KLE32987.1"/>
    </source>
</evidence>
<dbReference type="PROSITE" id="PS51257">
    <property type="entry name" value="PROKAR_LIPOPROTEIN"/>
    <property type="match status" value="1"/>
</dbReference>
<proteinExistence type="predicted"/>
<dbReference type="Proteomes" id="UP000053070">
    <property type="component" value="Unassembled WGS sequence"/>
</dbReference>
<sequence length="125" mass="12719">MKKLIAIAGAMALAACGGDAEEPAETGADETAVAPMNDATAPGTYTSTTEDGQEVVVTLANDGTYTVTEGGEQMDAGTWEDTENGTCLTAPGAEPTCFDITPGSENGMYDITGPDGQAMSYSYES</sequence>